<evidence type="ECO:0000313" key="4">
    <source>
        <dbReference type="Proteomes" id="UP001642483"/>
    </source>
</evidence>
<dbReference type="EMBL" id="CAWYQH010000001">
    <property type="protein sequence ID" value="CAK8671476.1"/>
    <property type="molecule type" value="Genomic_DNA"/>
</dbReference>
<feature type="compositionally biased region" description="Basic and acidic residues" evidence="2">
    <location>
        <begin position="8"/>
        <end position="26"/>
    </location>
</feature>
<sequence>MTQLLQRKQNEMRQFQEEPEHGKNAEDGDSSSLSVGVSTEQSPEVKTNGLRLLDKIFKTSTVDREQSSSSFKNDKFEAMDKDLDELILPPLSPIISSTWSEKRQQSPSEDTGCDSGFGRFSFAQRDGGILRTGKLDNDLEIEHTSDILTSLVRERQALRQESEARNSKIKKVIELLDQCSAFVRSAREKASEESKTDSSMQRFLRKMREERRRYDSIRRFPRKSVWKQRENDSRDAFISMQTWFDGLRLHPNLMGIAEEVFLLRSHHRSDVERNDAERKCVRGSVRSLDECSRLLSRARRNVADMKRQIAERKKAIEQANRIRKERDKKINALFEMMEQNSENVNCDDRKAVKRRVTLPKKTGRSLAQNPCTRVTSLNAEKCSECQKYYCRCEPFSPEEGQTTDSLAVKATDFKTEHTERVNGVESSETKNRLLNRVVQTDENETSFNLILNLKEITQNGVPGYHDNSEDLSEREVTKALKRVPNIKCLKSIKKGTSGEWTIEAIASQGRIANIKFNCRGKNYAIEMKKNLPKHL</sequence>
<feature type="coiled-coil region" evidence="1">
    <location>
        <begin position="288"/>
        <end position="325"/>
    </location>
</feature>
<protein>
    <submittedName>
        <fullName evidence="3">Uncharacterized protein</fullName>
    </submittedName>
</protein>
<feature type="region of interest" description="Disordered" evidence="2">
    <location>
        <begin position="1"/>
        <end position="46"/>
    </location>
</feature>
<proteinExistence type="predicted"/>
<keyword evidence="1" id="KW-0175">Coiled coil</keyword>
<accession>A0ABP0EWT8</accession>
<gene>
    <name evidence="3" type="ORF">CVLEPA_LOCUS535</name>
</gene>
<organism evidence="3 4">
    <name type="scientific">Clavelina lepadiformis</name>
    <name type="common">Light-bulb sea squirt</name>
    <name type="synonym">Ascidia lepadiformis</name>
    <dbReference type="NCBI Taxonomy" id="159417"/>
    <lineage>
        <taxon>Eukaryota</taxon>
        <taxon>Metazoa</taxon>
        <taxon>Chordata</taxon>
        <taxon>Tunicata</taxon>
        <taxon>Ascidiacea</taxon>
        <taxon>Aplousobranchia</taxon>
        <taxon>Clavelinidae</taxon>
        <taxon>Clavelina</taxon>
    </lineage>
</organism>
<evidence type="ECO:0000256" key="1">
    <source>
        <dbReference type="SAM" id="Coils"/>
    </source>
</evidence>
<comment type="caution">
    <text evidence="3">The sequence shown here is derived from an EMBL/GenBank/DDBJ whole genome shotgun (WGS) entry which is preliminary data.</text>
</comment>
<reference evidence="3 4" key="1">
    <citation type="submission" date="2024-02" db="EMBL/GenBank/DDBJ databases">
        <authorList>
            <person name="Daric V."/>
            <person name="Darras S."/>
        </authorList>
    </citation>
    <scope>NUCLEOTIDE SEQUENCE [LARGE SCALE GENOMIC DNA]</scope>
</reference>
<evidence type="ECO:0000313" key="3">
    <source>
        <dbReference type="EMBL" id="CAK8671476.1"/>
    </source>
</evidence>
<dbReference type="Proteomes" id="UP001642483">
    <property type="component" value="Unassembled WGS sequence"/>
</dbReference>
<name>A0ABP0EWT8_CLALP</name>
<evidence type="ECO:0000256" key="2">
    <source>
        <dbReference type="SAM" id="MobiDB-lite"/>
    </source>
</evidence>
<keyword evidence="4" id="KW-1185">Reference proteome</keyword>